<dbReference type="InterPro" id="IPR005194">
    <property type="entry name" value="Glyco_hydro_65_C"/>
</dbReference>
<evidence type="ECO:0000256" key="4">
    <source>
        <dbReference type="PIRSR" id="PIRSR036289-51"/>
    </source>
</evidence>
<dbReference type="Proteomes" id="UP000294901">
    <property type="component" value="Unassembled WGS sequence"/>
</dbReference>
<dbReference type="GO" id="GO:0016757">
    <property type="term" value="F:glycosyltransferase activity"/>
    <property type="evidence" value="ECO:0007669"/>
    <property type="project" value="UniProtKB-ARBA"/>
</dbReference>
<evidence type="ECO:0000313" key="9">
    <source>
        <dbReference type="EMBL" id="TDO36720.1"/>
    </source>
</evidence>
<dbReference type="PANTHER" id="PTHR11051">
    <property type="entry name" value="GLYCOSYL HYDROLASE-RELATED"/>
    <property type="match status" value="1"/>
</dbReference>
<dbReference type="Gene3D" id="1.50.10.10">
    <property type="match status" value="1"/>
</dbReference>
<organism evidence="9 10">
    <name type="scientific">Paractinoplanes brasiliensis</name>
    <dbReference type="NCBI Taxonomy" id="52695"/>
    <lineage>
        <taxon>Bacteria</taxon>
        <taxon>Bacillati</taxon>
        <taxon>Actinomycetota</taxon>
        <taxon>Actinomycetes</taxon>
        <taxon>Micromonosporales</taxon>
        <taxon>Micromonosporaceae</taxon>
        <taxon>Paractinoplanes</taxon>
    </lineage>
</organism>
<dbReference type="Pfam" id="PF03632">
    <property type="entry name" value="Glyco_hydro_65m"/>
    <property type="match status" value="1"/>
</dbReference>
<proteinExistence type="inferred from homology"/>
<name>A0A4R6JKG0_9ACTN</name>
<keyword evidence="10" id="KW-1185">Reference proteome</keyword>
<dbReference type="InterPro" id="IPR011013">
    <property type="entry name" value="Gal_mutarotase_sf_dom"/>
</dbReference>
<evidence type="ECO:0000256" key="2">
    <source>
        <dbReference type="ARBA" id="ARBA00023295"/>
    </source>
</evidence>
<dbReference type="Pfam" id="PF03636">
    <property type="entry name" value="Glyco_hydro_65N"/>
    <property type="match status" value="1"/>
</dbReference>
<accession>A0A4R6JKG0</accession>
<evidence type="ECO:0000313" key="10">
    <source>
        <dbReference type="Proteomes" id="UP000294901"/>
    </source>
</evidence>
<dbReference type="InterPro" id="IPR005196">
    <property type="entry name" value="Glyco_hydro_65_N"/>
</dbReference>
<dbReference type="SUPFAM" id="SSF74650">
    <property type="entry name" value="Galactose mutarotase-like"/>
    <property type="match status" value="1"/>
</dbReference>
<dbReference type="AlphaFoldDB" id="A0A4R6JKG0"/>
<dbReference type="InterPro" id="IPR012341">
    <property type="entry name" value="6hp_glycosidase-like_sf"/>
</dbReference>
<feature type="domain" description="Glycoside hydrolase family 65 C-terminal" evidence="7">
    <location>
        <begin position="689"/>
        <end position="753"/>
    </location>
</feature>
<feature type="region of interest" description="Disordered" evidence="5">
    <location>
        <begin position="754"/>
        <end position="798"/>
    </location>
</feature>
<dbReference type="GO" id="GO:0030246">
    <property type="term" value="F:carbohydrate binding"/>
    <property type="evidence" value="ECO:0007669"/>
    <property type="project" value="InterPro"/>
</dbReference>
<gene>
    <name evidence="9" type="ORF">C8E87_0301</name>
</gene>
<feature type="binding site" evidence="4">
    <location>
        <begin position="361"/>
        <end position="362"/>
    </location>
    <ligand>
        <name>substrate</name>
    </ligand>
</feature>
<evidence type="ECO:0000256" key="5">
    <source>
        <dbReference type="SAM" id="MobiDB-lite"/>
    </source>
</evidence>
<feature type="domain" description="Glycoside hydrolase family 65 central catalytic" evidence="6">
    <location>
        <begin position="327"/>
        <end position="679"/>
    </location>
</feature>
<evidence type="ECO:0000259" key="7">
    <source>
        <dbReference type="Pfam" id="PF03633"/>
    </source>
</evidence>
<dbReference type="OrthoDB" id="9816160at2"/>
<dbReference type="EMBL" id="SNWR01000001">
    <property type="protein sequence ID" value="TDO36720.1"/>
    <property type="molecule type" value="Genomic_DNA"/>
</dbReference>
<feature type="binding site" evidence="4">
    <location>
        <begin position="592"/>
        <end position="593"/>
    </location>
    <ligand>
        <name>substrate</name>
    </ligand>
</feature>
<dbReference type="FunFam" id="1.50.10.10:FF:000029">
    <property type="entry name" value="Family 65 glycosyl hydrolase"/>
    <property type="match status" value="1"/>
</dbReference>
<evidence type="ECO:0000259" key="6">
    <source>
        <dbReference type="Pfam" id="PF03632"/>
    </source>
</evidence>
<dbReference type="SUPFAM" id="SSF48208">
    <property type="entry name" value="Six-hairpin glycosidases"/>
    <property type="match status" value="1"/>
</dbReference>
<dbReference type="RefSeq" id="WP_133871434.1">
    <property type="nucleotide sequence ID" value="NZ_BOMD01000101.1"/>
</dbReference>
<dbReference type="InterPro" id="IPR017045">
    <property type="entry name" value="Malt_Pase/Glycosyl_Hdrlase"/>
</dbReference>
<feature type="active site" description="Proton donor" evidence="3">
    <location>
        <position position="488"/>
    </location>
</feature>
<dbReference type="Gene3D" id="2.60.420.10">
    <property type="entry name" value="Maltose phosphorylase, domain 3"/>
    <property type="match status" value="1"/>
</dbReference>
<dbReference type="PANTHER" id="PTHR11051:SF13">
    <property type="entry name" value="GLYCOSYL TRANSFERASE"/>
    <property type="match status" value="1"/>
</dbReference>
<comment type="caution">
    <text evidence="9">The sequence shown here is derived from an EMBL/GenBank/DDBJ whole genome shotgun (WGS) entry which is preliminary data.</text>
</comment>
<dbReference type="InterPro" id="IPR008928">
    <property type="entry name" value="6-hairpin_glycosidase_sf"/>
</dbReference>
<evidence type="ECO:0000259" key="8">
    <source>
        <dbReference type="Pfam" id="PF03636"/>
    </source>
</evidence>
<feature type="domain" description="Glycoside hydrolase family 65 N-terminal" evidence="8">
    <location>
        <begin position="16"/>
        <end position="270"/>
    </location>
</feature>
<evidence type="ECO:0000256" key="3">
    <source>
        <dbReference type="PIRSR" id="PIRSR036289-50"/>
    </source>
</evidence>
<keyword evidence="2" id="KW-0378">Hydrolase</keyword>
<dbReference type="InterPro" id="IPR005195">
    <property type="entry name" value="Glyco_hydro_65_M"/>
</dbReference>
<dbReference type="GO" id="GO:0005975">
    <property type="term" value="P:carbohydrate metabolic process"/>
    <property type="evidence" value="ECO:0007669"/>
    <property type="project" value="InterPro"/>
</dbReference>
<dbReference type="PIRSF" id="PIRSF036289">
    <property type="entry name" value="Glycosyl_hydrolase_malt_phosph"/>
    <property type="match status" value="1"/>
</dbReference>
<dbReference type="GO" id="GO:0004553">
    <property type="term" value="F:hydrolase activity, hydrolyzing O-glycosyl compounds"/>
    <property type="evidence" value="ECO:0007669"/>
    <property type="project" value="TreeGrafter"/>
</dbReference>
<evidence type="ECO:0000256" key="1">
    <source>
        <dbReference type="ARBA" id="ARBA00006768"/>
    </source>
</evidence>
<protein>
    <submittedName>
        <fullName evidence="9">Maltose phosphorylase</fullName>
    </submittedName>
</protein>
<dbReference type="InterPro" id="IPR037018">
    <property type="entry name" value="GH65_N"/>
</dbReference>
<dbReference type="Gene3D" id="2.70.98.40">
    <property type="entry name" value="Glycoside hydrolase, family 65, N-terminal domain"/>
    <property type="match status" value="1"/>
</dbReference>
<sequence length="798" mass="88270">MSRARVYAVEPWQLRETRLDQRLLARSESLFALSNGHLGLRGNLDEADPHALPGTYLNSFYELRPLPYAEGGYGYPESGQTIVNVTDGKVIRLLVDDEPFDVRDGRLLHHERVLDLRDGVLRREVVWRCAAGPTVRIRSTRLVSLTHRSTAAIEYEVEPVDVPVRVIVQSELVANESLPGPMRDPRVSAVLRAPLVAEGHHADGPQALLMHGTRESGLHLAAGMDHVVEGPSGLRCDSVAYDDLARTTVVCRLSPGQRLRLVKLLAYSRSEHRSRSTLRDQVVAALDGARFEEWEGLLTAQRARLDTFWDRADVQVDGDAEVQQAVRLALFHVLQAGAQVRGRPIAAKGLTGPGYDGQVFWDTERFVLPVLSYLQPEAAAEALRWRRSTLDLARERAATLGWAGAAFPWRTIRGQECSGYWPAGTAAVHVGADIADAVVRHVNATGDAAFERDAGVDLLVETARMWASFGHHDRRGDFHLDGVTGPDEYTAVADDNIYTNLMAQRNLTAAADVVERHPDRAAALDVRSEEIAAWRAAAAAMSVPYDEELGVHPQVRGFTLRKEWDFAATRPDEYPLMLHFPYLDLYRSQVVKQADLVLAMHWCGDAFTPEDKARNFAYYEQRTVRDSSLSACAQAVLAAETGHLGLAHDYIGEVALMDLHDLHRNTRDGLHIASLAGVWLSLVAGLGGLRDHDGVLSFAPRLPEGLDRLAFALLWHGLRVGVEIRPHEAVYSLRAGDDGDAELELRHHNEPLLLTTNAPVTRPIPAAGPLTPEPVQPAGREPIRRRAEPHSPPEPRRR</sequence>
<keyword evidence="2" id="KW-0326">Glycosidase</keyword>
<comment type="similarity">
    <text evidence="1">Belongs to the glycosyl hydrolase 65 family.</text>
</comment>
<dbReference type="Pfam" id="PF03633">
    <property type="entry name" value="Glyco_hydro_65C"/>
    <property type="match status" value="1"/>
</dbReference>
<reference evidence="9 10" key="1">
    <citation type="submission" date="2019-03" db="EMBL/GenBank/DDBJ databases">
        <title>Sequencing the genomes of 1000 actinobacteria strains.</title>
        <authorList>
            <person name="Klenk H.-P."/>
        </authorList>
    </citation>
    <scope>NUCLEOTIDE SEQUENCE [LARGE SCALE GENOMIC DNA]</scope>
    <source>
        <strain evidence="9 10">DSM 43805</strain>
    </source>
</reference>
<feature type="compositionally biased region" description="Basic and acidic residues" evidence="5">
    <location>
        <begin position="781"/>
        <end position="798"/>
    </location>
</feature>